<dbReference type="AlphaFoldDB" id="A0A7V4CI16"/>
<evidence type="ECO:0000256" key="4">
    <source>
        <dbReference type="ARBA" id="ARBA00035256"/>
    </source>
</evidence>
<sequence length="237" mass="27294">MDQTLTVKDLLEAGIHFGHLSKRWNPKMAPFIYGKKNGVYIIDVEKTLERLKIAYEAVRRTAEKGDDVLFVGRKQQAKPIIEEEANRCKALYVTERWVGGLLTNFSVVSSRIARYLELERKFQEKDFKNLGNKEIRKLEREFVKLEKIYKGLREMERLPGIIYVVDVRMEKTPILEAKRVGIPVVALVDTDGDPTLVDYPIPGNDDAMRSIKLITSKIADAVIEGRKIFEQDLKEEI</sequence>
<evidence type="ECO:0000256" key="5">
    <source>
        <dbReference type="HAMAP-Rule" id="MF_00291"/>
    </source>
</evidence>
<dbReference type="PANTHER" id="PTHR12534">
    <property type="entry name" value="30S RIBOSOMAL PROTEIN S2 PROKARYOTIC AND ORGANELLAR"/>
    <property type="match status" value="1"/>
</dbReference>
<dbReference type="GO" id="GO:0003735">
    <property type="term" value="F:structural constituent of ribosome"/>
    <property type="evidence" value="ECO:0007669"/>
    <property type="project" value="InterPro"/>
</dbReference>
<proteinExistence type="inferred from homology"/>
<organism evidence="7">
    <name type="scientific">candidate division WOR-3 bacterium</name>
    <dbReference type="NCBI Taxonomy" id="2052148"/>
    <lineage>
        <taxon>Bacteria</taxon>
        <taxon>Bacteria division WOR-3</taxon>
    </lineage>
</organism>
<evidence type="ECO:0000313" key="7">
    <source>
        <dbReference type="EMBL" id="HGQ55396.1"/>
    </source>
</evidence>
<gene>
    <name evidence="5 7" type="primary">rpsB</name>
    <name evidence="7" type="ORF">ENU28_02895</name>
</gene>
<name>A0A7V4CI16_UNCW3</name>
<evidence type="ECO:0000256" key="3">
    <source>
        <dbReference type="ARBA" id="ARBA00023274"/>
    </source>
</evidence>
<dbReference type="Gene3D" id="3.40.50.10490">
    <property type="entry name" value="Glucose-6-phosphate isomerase like protein, domain 1"/>
    <property type="match status" value="1"/>
</dbReference>
<dbReference type="Gene3D" id="1.10.287.610">
    <property type="entry name" value="Helix hairpin bin"/>
    <property type="match status" value="1"/>
</dbReference>
<comment type="similarity">
    <text evidence="1 5">Belongs to the universal ribosomal protein uS2 family.</text>
</comment>
<feature type="coiled-coil region" evidence="6">
    <location>
        <begin position="128"/>
        <end position="155"/>
    </location>
</feature>
<protein>
    <recommendedName>
        <fullName evidence="4 5">Small ribosomal subunit protein uS2</fullName>
    </recommendedName>
</protein>
<dbReference type="SUPFAM" id="SSF52313">
    <property type="entry name" value="Ribosomal protein S2"/>
    <property type="match status" value="1"/>
</dbReference>
<dbReference type="GO" id="GO:0022627">
    <property type="term" value="C:cytosolic small ribosomal subunit"/>
    <property type="evidence" value="ECO:0007669"/>
    <property type="project" value="TreeGrafter"/>
</dbReference>
<evidence type="ECO:0000256" key="1">
    <source>
        <dbReference type="ARBA" id="ARBA00006242"/>
    </source>
</evidence>
<dbReference type="EMBL" id="DTBX01000103">
    <property type="protein sequence ID" value="HGQ55396.1"/>
    <property type="molecule type" value="Genomic_DNA"/>
</dbReference>
<dbReference type="GO" id="GO:0006412">
    <property type="term" value="P:translation"/>
    <property type="evidence" value="ECO:0007669"/>
    <property type="project" value="UniProtKB-UniRule"/>
</dbReference>
<dbReference type="PRINTS" id="PR00395">
    <property type="entry name" value="RIBOSOMALS2"/>
</dbReference>
<keyword evidence="3 5" id="KW-0687">Ribonucleoprotein</keyword>
<dbReference type="PANTHER" id="PTHR12534:SF0">
    <property type="entry name" value="SMALL RIBOSOMAL SUBUNIT PROTEIN US2M"/>
    <property type="match status" value="1"/>
</dbReference>
<dbReference type="InterPro" id="IPR023591">
    <property type="entry name" value="Ribosomal_uS2_flav_dom_sf"/>
</dbReference>
<keyword evidence="6" id="KW-0175">Coiled coil</keyword>
<dbReference type="Pfam" id="PF00318">
    <property type="entry name" value="Ribosomal_S2"/>
    <property type="match status" value="1"/>
</dbReference>
<dbReference type="CDD" id="cd01425">
    <property type="entry name" value="RPS2"/>
    <property type="match status" value="1"/>
</dbReference>
<keyword evidence="2 5" id="KW-0689">Ribosomal protein</keyword>
<reference evidence="7" key="1">
    <citation type="journal article" date="2020" name="mSystems">
        <title>Genome- and Community-Level Interaction Insights into Carbon Utilization and Element Cycling Functions of Hydrothermarchaeota in Hydrothermal Sediment.</title>
        <authorList>
            <person name="Zhou Z."/>
            <person name="Liu Y."/>
            <person name="Xu W."/>
            <person name="Pan J."/>
            <person name="Luo Z.H."/>
            <person name="Li M."/>
        </authorList>
    </citation>
    <scope>NUCLEOTIDE SEQUENCE [LARGE SCALE GENOMIC DNA]</scope>
    <source>
        <strain evidence="7">SpSt-655</strain>
    </source>
</reference>
<evidence type="ECO:0000256" key="2">
    <source>
        <dbReference type="ARBA" id="ARBA00022980"/>
    </source>
</evidence>
<dbReference type="InterPro" id="IPR005706">
    <property type="entry name" value="Ribosomal_uS2_bac/mit/plastid"/>
</dbReference>
<dbReference type="HAMAP" id="MF_00291_B">
    <property type="entry name" value="Ribosomal_uS2_B"/>
    <property type="match status" value="1"/>
</dbReference>
<dbReference type="NCBIfam" id="TIGR01011">
    <property type="entry name" value="rpsB_bact"/>
    <property type="match status" value="1"/>
</dbReference>
<evidence type="ECO:0000256" key="6">
    <source>
        <dbReference type="SAM" id="Coils"/>
    </source>
</evidence>
<dbReference type="InterPro" id="IPR001865">
    <property type="entry name" value="Ribosomal_uS2"/>
</dbReference>
<comment type="caution">
    <text evidence="7">The sequence shown here is derived from an EMBL/GenBank/DDBJ whole genome shotgun (WGS) entry which is preliminary data.</text>
</comment>
<accession>A0A7V4CI16</accession>